<name>R5X8R7_9FIRM</name>
<dbReference type="RefSeq" id="WP_022072367.1">
    <property type="nucleotide sequence ID" value="NZ_HF999329.1"/>
</dbReference>
<reference evidence="1" key="1">
    <citation type="submission" date="2012-11" db="EMBL/GenBank/DDBJ databases">
        <title>Dependencies among metagenomic species, viruses, plasmids and units of genetic variation.</title>
        <authorList>
            <person name="Nielsen H.B."/>
            <person name="Almeida M."/>
            <person name="Juncker A.S."/>
            <person name="Rasmussen S."/>
            <person name="Li J."/>
            <person name="Sunagawa S."/>
            <person name="Plichta D."/>
            <person name="Gautier L."/>
            <person name="Le Chatelier E."/>
            <person name="Peletier E."/>
            <person name="Bonde I."/>
            <person name="Nielsen T."/>
            <person name="Manichanh C."/>
            <person name="Arumugam M."/>
            <person name="Batto J."/>
            <person name="Santos M.B.Q.D."/>
            <person name="Blom N."/>
            <person name="Borruel N."/>
            <person name="Burgdorf K.S."/>
            <person name="Boumezbeur F."/>
            <person name="Casellas F."/>
            <person name="Dore J."/>
            <person name="Guarner F."/>
            <person name="Hansen T."/>
            <person name="Hildebrand F."/>
            <person name="Kaas R.S."/>
            <person name="Kennedy S."/>
            <person name="Kristiansen K."/>
            <person name="Kultima J.R."/>
            <person name="Leonard P."/>
            <person name="Levenez F."/>
            <person name="Lund O."/>
            <person name="Moumen B."/>
            <person name="Le Paslier D."/>
            <person name="Pons N."/>
            <person name="Pedersen O."/>
            <person name="Prifti E."/>
            <person name="Qin J."/>
            <person name="Raes J."/>
            <person name="Tap J."/>
            <person name="Tims S."/>
            <person name="Ussery D.W."/>
            <person name="Yamada T."/>
            <person name="MetaHit consortium"/>
            <person name="Renault P."/>
            <person name="Sicheritz-Ponten T."/>
            <person name="Bork P."/>
            <person name="Wang J."/>
            <person name="Brunak S."/>
            <person name="Ehrlich S.D."/>
        </authorList>
    </citation>
    <scope>NUCLEOTIDE SEQUENCE [LARGE SCALE GENOMIC DNA]</scope>
</reference>
<gene>
    <name evidence="1" type="ORF">BN488_02237</name>
</gene>
<protein>
    <submittedName>
        <fullName evidence="1">Uncharacterized protein</fullName>
    </submittedName>
</protein>
<dbReference type="Proteomes" id="UP000017980">
    <property type="component" value="Unassembled WGS sequence"/>
</dbReference>
<proteinExistence type="predicted"/>
<accession>R5X8R7</accession>
<sequence length="96" mass="11177">MIYTLALESIGIISLEGVFVECIRIKDIVQSRGRYNGITIEIELRPCMVNGVKALFHKYIESDALVEYEDGTLDLINYKSIKFIDNKHKEYCWEEK</sequence>
<dbReference type="AlphaFoldDB" id="R5X8R7"/>
<evidence type="ECO:0000313" key="1">
    <source>
        <dbReference type="EMBL" id="CDA11210.1"/>
    </source>
</evidence>
<evidence type="ECO:0000313" key="2">
    <source>
        <dbReference type="Proteomes" id="UP000017980"/>
    </source>
</evidence>
<comment type="caution">
    <text evidence="1">The sequence shown here is derived from an EMBL/GenBank/DDBJ whole genome shotgun (WGS) entry which is preliminary data.</text>
</comment>
<dbReference type="EMBL" id="CBBD010000050">
    <property type="protein sequence ID" value="CDA11210.1"/>
    <property type="molecule type" value="Genomic_DNA"/>
</dbReference>
<organism evidence="1 2">
    <name type="scientific">Intestinibacter bartlettii CAG:1329</name>
    <dbReference type="NCBI Taxonomy" id="1263063"/>
    <lineage>
        <taxon>Bacteria</taxon>
        <taxon>Bacillati</taxon>
        <taxon>Bacillota</taxon>
        <taxon>Clostridia</taxon>
        <taxon>Peptostreptococcales</taxon>
        <taxon>Peptostreptococcaceae</taxon>
        <taxon>Intestinibacter</taxon>
    </lineage>
</organism>